<dbReference type="AlphaFoldDB" id="S9SF09"/>
<keyword evidence="1 2" id="KW-0732">Signal</keyword>
<dbReference type="PROSITE" id="PS51318">
    <property type="entry name" value="TAT"/>
    <property type="match status" value="1"/>
</dbReference>
<dbReference type="InterPro" id="IPR004564">
    <property type="entry name" value="OM_lipoprot_carrier_LolA-like"/>
</dbReference>
<evidence type="ECO:0000313" key="3">
    <source>
        <dbReference type="EMBL" id="EPX84874.1"/>
    </source>
</evidence>
<keyword evidence="3" id="KW-0449">Lipoprotein</keyword>
<evidence type="ECO:0000256" key="2">
    <source>
        <dbReference type="SAM" id="SignalP"/>
    </source>
</evidence>
<name>S9SF09_9RHOB</name>
<dbReference type="PANTHER" id="PTHR35869:SF1">
    <property type="entry name" value="OUTER-MEMBRANE LIPOPROTEIN CARRIER PROTEIN"/>
    <property type="match status" value="1"/>
</dbReference>
<reference evidence="3 4" key="1">
    <citation type="journal article" date="2013" name="Stand. Genomic Sci.">
        <title>Genome sequence of the reddish-pigmented Rubellimicrobium thermophilum type strain (DSM 16684(T)), a member of the Roseobacter clade.</title>
        <authorList>
            <person name="Fiebig A."/>
            <person name="Riedel T."/>
            <person name="Gronow S."/>
            <person name="Petersen J."/>
            <person name="Klenk H.P."/>
            <person name="Goker M."/>
        </authorList>
    </citation>
    <scope>NUCLEOTIDE SEQUENCE [LARGE SCALE GENOMIC DNA]</scope>
    <source>
        <strain evidence="3 4">DSM 16684</strain>
    </source>
</reference>
<keyword evidence="4" id="KW-1185">Reference proteome</keyword>
<feature type="chain" id="PRO_5004569535" evidence="2">
    <location>
        <begin position="31"/>
        <end position="207"/>
    </location>
</feature>
<evidence type="ECO:0000256" key="1">
    <source>
        <dbReference type="ARBA" id="ARBA00022729"/>
    </source>
</evidence>
<dbReference type="STRING" id="1123069.ruthe_01871"/>
<evidence type="ECO:0000313" key="4">
    <source>
        <dbReference type="Proteomes" id="UP000015346"/>
    </source>
</evidence>
<proteinExistence type="predicted"/>
<feature type="signal peptide" evidence="2">
    <location>
        <begin position="1"/>
        <end position="30"/>
    </location>
</feature>
<dbReference type="CDD" id="cd16325">
    <property type="entry name" value="LolA"/>
    <property type="match status" value="1"/>
</dbReference>
<dbReference type="EMBL" id="AOLV01000019">
    <property type="protein sequence ID" value="EPX84874.1"/>
    <property type="molecule type" value="Genomic_DNA"/>
</dbReference>
<dbReference type="PANTHER" id="PTHR35869">
    <property type="entry name" value="OUTER-MEMBRANE LIPOPROTEIN CARRIER PROTEIN"/>
    <property type="match status" value="1"/>
</dbReference>
<sequence length="207" mass="22340">MSRPMTRRHLIAALPAVALAPALWPAMARAQAIPLAEIAAYLNRLQTATGGFTQINADGSISTGTIFLKRPGRIRFEYDDGSALVVAGGGQVAVFDRRSNQGPERFPLRETPLSIILAERVDLSQAGMVTGHVSDGTTTTVTMQDPQNPGYGSIRLVFTGSPVELRQWIVTDQSGSETTVVLHDLQTGVQIGDRPFNIQAEMAAWNR</sequence>
<accession>S9SF09</accession>
<protein>
    <submittedName>
        <fullName evidence="3">Outer membrane lipoprotein-sorting protein</fullName>
    </submittedName>
</protein>
<gene>
    <name evidence="3" type="ORF">ruthe_01871</name>
</gene>
<organism evidence="3 4">
    <name type="scientific">Rubellimicrobium thermophilum DSM 16684</name>
    <dbReference type="NCBI Taxonomy" id="1123069"/>
    <lineage>
        <taxon>Bacteria</taxon>
        <taxon>Pseudomonadati</taxon>
        <taxon>Pseudomonadota</taxon>
        <taxon>Alphaproteobacteria</taxon>
        <taxon>Rhodobacterales</taxon>
        <taxon>Roseobacteraceae</taxon>
        <taxon>Rubellimicrobium</taxon>
    </lineage>
</organism>
<comment type="caution">
    <text evidence="3">The sequence shown here is derived from an EMBL/GenBank/DDBJ whole genome shotgun (WGS) entry which is preliminary data.</text>
</comment>
<dbReference type="InterPro" id="IPR006311">
    <property type="entry name" value="TAT_signal"/>
</dbReference>
<dbReference type="Proteomes" id="UP000015346">
    <property type="component" value="Unassembled WGS sequence"/>
</dbReference>
<dbReference type="SUPFAM" id="SSF89392">
    <property type="entry name" value="Prokaryotic lipoproteins and lipoprotein localization factors"/>
    <property type="match status" value="1"/>
</dbReference>
<dbReference type="Gene3D" id="2.50.20.10">
    <property type="entry name" value="Lipoprotein localisation LolA/LolB/LppX"/>
    <property type="match status" value="1"/>
</dbReference>
<dbReference type="InterPro" id="IPR029046">
    <property type="entry name" value="LolA/LolB/LppX"/>
</dbReference>
<dbReference type="Pfam" id="PF03548">
    <property type="entry name" value="LolA"/>
    <property type="match status" value="1"/>
</dbReference>
<dbReference type="HOGENOM" id="CLU_055272_5_0_5"/>